<dbReference type="Proteomes" id="UP000095767">
    <property type="component" value="Unassembled WGS sequence"/>
</dbReference>
<gene>
    <name evidence="2" type="ORF">BAE44_0021322</name>
</gene>
<proteinExistence type="predicted"/>
<accession>A0A1E5UXZ3</accession>
<dbReference type="InterPro" id="IPR055411">
    <property type="entry name" value="LRR_FXL15/At3g58940/PEG3-like"/>
</dbReference>
<keyword evidence="3" id="KW-1185">Reference proteome</keyword>
<sequence length="214" mass="22907">MASRTSGGACSTPSAVAAACLKSGSPAGCDCHFQLPDCVFNSATLAELELSSGMEVVAPKSVRLPRLKKLHLSSARRTDPSIAEKLISGCPALEVLCLSGCTLGSFKISSGTLKTLSITGCRHEGIHVSAPNTCYLRLSVFEGKAKVQIAGMPCLVSMENKSSGNLKLVPAFHRDLEVLRIRLSKDDDEIEEFQKLRGLLNEKIKAKVMAVVWF</sequence>
<dbReference type="SUPFAM" id="SSF52058">
    <property type="entry name" value="L domain-like"/>
    <property type="match status" value="1"/>
</dbReference>
<dbReference type="PROSITE" id="PS51257">
    <property type="entry name" value="PROKAR_LIPOPROTEIN"/>
    <property type="match status" value="1"/>
</dbReference>
<evidence type="ECO:0000313" key="3">
    <source>
        <dbReference type="Proteomes" id="UP000095767"/>
    </source>
</evidence>
<dbReference type="Pfam" id="PF24758">
    <property type="entry name" value="LRR_At5g56370"/>
    <property type="match status" value="1"/>
</dbReference>
<dbReference type="AlphaFoldDB" id="A0A1E5UXZ3"/>
<evidence type="ECO:0000259" key="1">
    <source>
        <dbReference type="Pfam" id="PF24758"/>
    </source>
</evidence>
<dbReference type="InterPro" id="IPR053197">
    <property type="entry name" value="F-box_SCFL_complex_component"/>
</dbReference>
<evidence type="ECO:0000313" key="2">
    <source>
        <dbReference type="EMBL" id="OEL17664.1"/>
    </source>
</evidence>
<dbReference type="OrthoDB" id="650312at2759"/>
<name>A0A1E5UXZ3_9POAL</name>
<dbReference type="STRING" id="888268.A0A1E5UXZ3"/>
<dbReference type="Gene3D" id="3.80.10.10">
    <property type="entry name" value="Ribonuclease Inhibitor"/>
    <property type="match status" value="1"/>
</dbReference>
<reference evidence="2 3" key="1">
    <citation type="submission" date="2016-09" db="EMBL/GenBank/DDBJ databases">
        <title>The draft genome of Dichanthelium oligosanthes: A C3 panicoid grass species.</title>
        <authorList>
            <person name="Studer A.J."/>
            <person name="Schnable J.C."/>
            <person name="Brutnell T.P."/>
        </authorList>
    </citation>
    <scope>NUCLEOTIDE SEQUENCE [LARGE SCALE GENOMIC DNA]</scope>
    <source>
        <strain evidence="3">cv. Kellogg 1175</strain>
        <tissue evidence="2">Leaf</tissue>
    </source>
</reference>
<dbReference type="PANTHER" id="PTHR34223:SF67">
    <property type="entry name" value="F-BOX DOMAIN-CONTAINING PROTEIN"/>
    <property type="match status" value="1"/>
</dbReference>
<feature type="domain" description="F-box/LRR-repeat protein 15/At3g58940/PEG3-like LRR" evidence="1">
    <location>
        <begin position="30"/>
        <end position="153"/>
    </location>
</feature>
<comment type="caution">
    <text evidence="2">The sequence shown here is derived from an EMBL/GenBank/DDBJ whole genome shotgun (WGS) entry which is preliminary data.</text>
</comment>
<dbReference type="EMBL" id="LWDX02059116">
    <property type="protein sequence ID" value="OEL17664.1"/>
    <property type="molecule type" value="Genomic_DNA"/>
</dbReference>
<protein>
    <recommendedName>
        <fullName evidence="1">F-box/LRR-repeat protein 15/At3g58940/PEG3-like LRR domain-containing protein</fullName>
    </recommendedName>
</protein>
<dbReference type="PANTHER" id="PTHR34223">
    <property type="entry name" value="OS11G0201299 PROTEIN"/>
    <property type="match status" value="1"/>
</dbReference>
<organism evidence="2 3">
    <name type="scientific">Dichanthelium oligosanthes</name>
    <dbReference type="NCBI Taxonomy" id="888268"/>
    <lineage>
        <taxon>Eukaryota</taxon>
        <taxon>Viridiplantae</taxon>
        <taxon>Streptophyta</taxon>
        <taxon>Embryophyta</taxon>
        <taxon>Tracheophyta</taxon>
        <taxon>Spermatophyta</taxon>
        <taxon>Magnoliopsida</taxon>
        <taxon>Liliopsida</taxon>
        <taxon>Poales</taxon>
        <taxon>Poaceae</taxon>
        <taxon>PACMAD clade</taxon>
        <taxon>Panicoideae</taxon>
        <taxon>Panicodae</taxon>
        <taxon>Paniceae</taxon>
        <taxon>Dichantheliinae</taxon>
        <taxon>Dichanthelium</taxon>
    </lineage>
</organism>
<dbReference type="InterPro" id="IPR032675">
    <property type="entry name" value="LRR_dom_sf"/>
</dbReference>